<dbReference type="SUPFAM" id="SSF46689">
    <property type="entry name" value="Homeodomain-like"/>
    <property type="match status" value="1"/>
</dbReference>
<dbReference type="PRINTS" id="PR01590">
    <property type="entry name" value="HTHFIS"/>
</dbReference>
<dbReference type="Proteomes" id="UP001597135">
    <property type="component" value="Unassembled WGS sequence"/>
</dbReference>
<evidence type="ECO:0000256" key="5">
    <source>
        <dbReference type="ARBA" id="ARBA00023163"/>
    </source>
</evidence>
<feature type="non-terminal residue" evidence="7">
    <location>
        <position position="1"/>
    </location>
</feature>
<dbReference type="RefSeq" id="WP_386805947.1">
    <property type="nucleotide sequence ID" value="NZ_JBHTMU010000046.1"/>
</dbReference>
<proteinExistence type="predicted"/>
<keyword evidence="2" id="KW-0067">ATP-binding</keyword>
<dbReference type="EMBL" id="JBHTMU010000046">
    <property type="protein sequence ID" value="MFD1344365.1"/>
    <property type="molecule type" value="Genomic_DNA"/>
</dbReference>
<keyword evidence="4" id="KW-0805">Transcription regulation</keyword>
<feature type="domain" description="Sigma-54 factor interaction" evidence="6">
    <location>
        <begin position="8"/>
        <end position="195"/>
    </location>
</feature>
<protein>
    <submittedName>
        <fullName evidence="7">Sigma 54-interacting transcriptional regulator</fullName>
    </submittedName>
</protein>
<dbReference type="Gene3D" id="3.40.50.300">
    <property type="entry name" value="P-loop containing nucleotide triphosphate hydrolases"/>
    <property type="match status" value="1"/>
</dbReference>
<evidence type="ECO:0000313" key="8">
    <source>
        <dbReference type="Proteomes" id="UP001597135"/>
    </source>
</evidence>
<dbReference type="InterPro" id="IPR009057">
    <property type="entry name" value="Homeodomain-like_sf"/>
</dbReference>
<keyword evidence="8" id="KW-1185">Reference proteome</keyword>
<evidence type="ECO:0000313" key="7">
    <source>
        <dbReference type="EMBL" id="MFD1344365.1"/>
    </source>
</evidence>
<dbReference type="InterPro" id="IPR025662">
    <property type="entry name" value="Sigma_54_int_dom_ATP-bd_1"/>
</dbReference>
<reference evidence="8" key="1">
    <citation type="journal article" date="2019" name="Int. J. Syst. Evol. Microbiol.">
        <title>The Global Catalogue of Microorganisms (GCM) 10K type strain sequencing project: providing services to taxonomists for standard genome sequencing and annotation.</title>
        <authorList>
            <consortium name="The Broad Institute Genomics Platform"/>
            <consortium name="The Broad Institute Genome Sequencing Center for Infectious Disease"/>
            <person name="Wu L."/>
            <person name="Ma J."/>
        </authorList>
    </citation>
    <scope>NUCLEOTIDE SEQUENCE [LARGE SCALE GENOMIC DNA]</scope>
    <source>
        <strain evidence="8">CCUG 62953</strain>
    </source>
</reference>
<evidence type="ECO:0000259" key="6">
    <source>
        <dbReference type="PROSITE" id="PS50045"/>
    </source>
</evidence>
<dbReference type="Gene3D" id="1.10.8.60">
    <property type="match status" value="1"/>
</dbReference>
<dbReference type="PROSITE" id="PS00675">
    <property type="entry name" value="SIGMA54_INTERACT_1"/>
    <property type="match status" value="1"/>
</dbReference>
<dbReference type="Pfam" id="PF02954">
    <property type="entry name" value="HTH_8"/>
    <property type="match status" value="1"/>
</dbReference>
<dbReference type="PROSITE" id="PS50045">
    <property type="entry name" value="SIGMA54_INTERACT_4"/>
    <property type="match status" value="1"/>
</dbReference>
<evidence type="ECO:0000256" key="1">
    <source>
        <dbReference type="ARBA" id="ARBA00022741"/>
    </source>
</evidence>
<sequence length="262" mass="27815">LPGALGSLAGDDPSLRRLLAQAGKLAPTALPLLLTGETGTGKEKLARAIHVCGPEARAFHTLRCATLADLSDLDEAAPGTLFLRGVEDLSGTAQAALLALLDRRSDLRILASARGDAASLAATLRDDLYFRLAGAVLALPPLRLRADFDWLLDRLLRRRSGGEVRLSPSARAELKSRIWPGNIRELEQALDLALTLAEGPVIDLPDLPTGSCAPRPAPDPEAELDAVLAACGWNMAQAARRLGVNRSTVMRRVRKAGLTPPN</sequence>
<gene>
    <name evidence="7" type="ORF">ACFQ4E_18185</name>
</gene>
<keyword evidence="5" id="KW-0804">Transcription</keyword>
<dbReference type="Gene3D" id="1.10.10.60">
    <property type="entry name" value="Homeodomain-like"/>
    <property type="match status" value="1"/>
</dbReference>
<dbReference type="PANTHER" id="PTHR32071">
    <property type="entry name" value="TRANSCRIPTIONAL REGULATORY PROTEIN"/>
    <property type="match status" value="1"/>
</dbReference>
<evidence type="ECO:0000256" key="4">
    <source>
        <dbReference type="ARBA" id="ARBA00023015"/>
    </source>
</evidence>
<dbReference type="Pfam" id="PF14532">
    <property type="entry name" value="Sigma54_activ_2"/>
    <property type="match status" value="1"/>
</dbReference>
<dbReference type="InterPro" id="IPR058031">
    <property type="entry name" value="AAA_lid_NorR"/>
</dbReference>
<dbReference type="SUPFAM" id="SSF52540">
    <property type="entry name" value="P-loop containing nucleoside triphosphate hydrolases"/>
    <property type="match status" value="1"/>
</dbReference>
<dbReference type="InterPro" id="IPR027417">
    <property type="entry name" value="P-loop_NTPase"/>
</dbReference>
<accession>A0ABW3ZNN8</accession>
<dbReference type="InterPro" id="IPR002078">
    <property type="entry name" value="Sigma_54_int"/>
</dbReference>
<evidence type="ECO:0000256" key="2">
    <source>
        <dbReference type="ARBA" id="ARBA00022840"/>
    </source>
</evidence>
<comment type="caution">
    <text evidence="7">The sequence shown here is derived from an EMBL/GenBank/DDBJ whole genome shotgun (WGS) entry which is preliminary data.</text>
</comment>
<organism evidence="7 8">
    <name type="scientific">Litorisediminicola beolgyonensis</name>
    <dbReference type="NCBI Taxonomy" id="1173614"/>
    <lineage>
        <taxon>Bacteria</taxon>
        <taxon>Pseudomonadati</taxon>
        <taxon>Pseudomonadota</taxon>
        <taxon>Alphaproteobacteria</taxon>
        <taxon>Rhodobacterales</taxon>
        <taxon>Paracoccaceae</taxon>
        <taxon>Litorisediminicola</taxon>
    </lineage>
</organism>
<name>A0ABW3ZNN8_9RHOB</name>
<keyword evidence="3" id="KW-0902">Two-component regulatory system</keyword>
<dbReference type="InterPro" id="IPR002197">
    <property type="entry name" value="HTH_Fis"/>
</dbReference>
<dbReference type="Pfam" id="PF25601">
    <property type="entry name" value="AAA_lid_14"/>
    <property type="match status" value="1"/>
</dbReference>
<keyword evidence="1" id="KW-0547">Nucleotide-binding</keyword>
<evidence type="ECO:0000256" key="3">
    <source>
        <dbReference type="ARBA" id="ARBA00023012"/>
    </source>
</evidence>